<dbReference type="GO" id="GO:0005199">
    <property type="term" value="F:structural constituent of cell wall"/>
    <property type="evidence" value="ECO:0007669"/>
    <property type="project" value="InterPro"/>
</dbReference>
<feature type="region of interest" description="Disordered" evidence="6">
    <location>
        <begin position="626"/>
        <end position="659"/>
    </location>
</feature>
<name>A0A1C7M7S6_GRIFR</name>
<protein>
    <recommendedName>
        <fullName evidence="9">Hydrophobin</fullName>
    </recommendedName>
</protein>
<evidence type="ECO:0000313" key="8">
    <source>
        <dbReference type="Proteomes" id="UP000092993"/>
    </source>
</evidence>
<feature type="region of interest" description="Disordered" evidence="6">
    <location>
        <begin position="779"/>
        <end position="802"/>
    </location>
</feature>
<keyword evidence="8" id="KW-1185">Reference proteome</keyword>
<dbReference type="SMART" id="SM00075">
    <property type="entry name" value="HYDRO"/>
    <property type="match status" value="1"/>
</dbReference>
<evidence type="ECO:0000256" key="6">
    <source>
        <dbReference type="SAM" id="MobiDB-lite"/>
    </source>
</evidence>
<evidence type="ECO:0000256" key="5">
    <source>
        <dbReference type="ARBA" id="ARBA00023157"/>
    </source>
</evidence>
<dbReference type="CDD" id="cd23507">
    <property type="entry name" value="hydrophobin_I"/>
    <property type="match status" value="1"/>
</dbReference>
<evidence type="ECO:0000256" key="3">
    <source>
        <dbReference type="ARBA" id="ARBA00022512"/>
    </source>
</evidence>
<feature type="region of interest" description="Disordered" evidence="6">
    <location>
        <begin position="182"/>
        <end position="201"/>
    </location>
</feature>
<sequence>MPSKYVKAQRSRPSQSPSIPNIIRPRKSDVQHIKQLAIHPVSQDDVRRKRQTHPTYTRIRTSNKFFQTTAVEVPPLPIYEVHPSVTQRTVYTALAAKQRLRTAHKSHTVSIHLASSPDGGINACSPAQVDQAQVQGRARRADECSLVQFVVELGEQEQVEVVGCSRGLAALGGAGGALWDRRLRKSGPGEGKGGDDECGGEELHDDWRINATGAILYAGKREAYRRWLILMCMDVIGSFMEILVDDMSLHEWRITSVSSEDLLPVAGEDRGFYVAGSKYRRRGDRLIASAADRKLDRVDGYSVKDCQFALAQQTHLTGNISDRSFLFLLGIISSPVPARRACKVLRVRIRQLTIEILILTTSNLRRVLITWSSGTWWFISRFNDSGESHPHVRRSPPHDCTPTDTIYGVYDDILYHEFSQQEPFQVNPQYALPDFEKPGVDPEYAVVSLKAKPHREQDSHRMSYVVLDDPYGHGPAGERTGRRAVAVGAHRGLTLAPTLFQPPSSASMQFKLSLISAVTLAVLASASPLAIHKKCDSSSSPAHSTWGVPTPTASLSATLIATPPTGSLSAVPTSGLRSWRFPAWTLPPVGVLPVGALPGIAAPGVPAGVAVGVTLPILGSGSSSAPGSSLPGVSLPGGSLPGSLPGVPLPGSSTPASSAPGGIDVGVALPGASAPVGSIPGSPAPGVPAGVAVGVNLPGLESGGSSAPGSSVPGIPAPGIPAGVPADVSVTLALPIGGASAPTASSPTAQSPTSHASISVSIPTAVPTYSIPAWSDSVPVPSPTAGSSSPHHSGSSDDGSTSQCNTGSIQCCNKFGDASSDDMRSFLLGIDAPLKGLSGLVGAQCSPIDPAGLANGECKQAPVCCKNDAQGGLVSIGCVPITL</sequence>
<evidence type="ECO:0000256" key="1">
    <source>
        <dbReference type="ARBA" id="ARBA00004191"/>
    </source>
</evidence>
<comment type="similarity">
    <text evidence="2">Belongs to the fungal hydrophobin family.</text>
</comment>
<feature type="compositionally biased region" description="Low complexity" evidence="6">
    <location>
        <begin position="11"/>
        <end position="22"/>
    </location>
</feature>
<keyword evidence="4" id="KW-0964">Secreted</keyword>
<dbReference type="OrthoDB" id="4225815at2759"/>
<reference evidence="7 8" key="1">
    <citation type="submission" date="2016-03" db="EMBL/GenBank/DDBJ databases">
        <title>Whole genome sequencing of Grifola frondosa 9006-11.</title>
        <authorList>
            <person name="Min B."/>
            <person name="Park H."/>
            <person name="Kim J.-G."/>
            <person name="Cho H."/>
            <person name="Oh Y.-L."/>
            <person name="Kong W.-S."/>
            <person name="Choi I.-G."/>
        </authorList>
    </citation>
    <scope>NUCLEOTIDE SEQUENCE [LARGE SCALE GENOMIC DNA]</scope>
    <source>
        <strain evidence="7 8">9006-11</strain>
    </source>
</reference>
<dbReference type="Proteomes" id="UP000092993">
    <property type="component" value="Unassembled WGS sequence"/>
</dbReference>
<dbReference type="AlphaFoldDB" id="A0A1C7M7S6"/>
<feature type="region of interest" description="Disordered" evidence="6">
    <location>
        <begin position="1"/>
        <end position="22"/>
    </location>
</feature>
<organism evidence="7 8">
    <name type="scientific">Grifola frondosa</name>
    <name type="common">Maitake</name>
    <name type="synonym">Polyporus frondosus</name>
    <dbReference type="NCBI Taxonomy" id="5627"/>
    <lineage>
        <taxon>Eukaryota</taxon>
        <taxon>Fungi</taxon>
        <taxon>Dikarya</taxon>
        <taxon>Basidiomycota</taxon>
        <taxon>Agaricomycotina</taxon>
        <taxon>Agaricomycetes</taxon>
        <taxon>Polyporales</taxon>
        <taxon>Grifolaceae</taxon>
        <taxon>Grifola</taxon>
    </lineage>
</organism>
<evidence type="ECO:0008006" key="9">
    <source>
        <dbReference type="Google" id="ProtNLM"/>
    </source>
</evidence>
<dbReference type="InterPro" id="IPR001338">
    <property type="entry name" value="Class_I_Hydrophobin"/>
</dbReference>
<dbReference type="Pfam" id="PF01185">
    <property type="entry name" value="Hydrophobin"/>
    <property type="match status" value="1"/>
</dbReference>
<evidence type="ECO:0000313" key="7">
    <source>
        <dbReference type="EMBL" id="OBZ72882.1"/>
    </source>
</evidence>
<evidence type="ECO:0000256" key="2">
    <source>
        <dbReference type="ARBA" id="ARBA00010446"/>
    </source>
</evidence>
<dbReference type="EMBL" id="LUGG01000007">
    <property type="protein sequence ID" value="OBZ72882.1"/>
    <property type="molecule type" value="Genomic_DNA"/>
</dbReference>
<keyword evidence="3" id="KW-0134">Cell wall</keyword>
<dbReference type="GO" id="GO:0009277">
    <property type="term" value="C:fungal-type cell wall"/>
    <property type="evidence" value="ECO:0007669"/>
    <property type="project" value="InterPro"/>
</dbReference>
<comment type="caution">
    <text evidence="7">The sequence shown here is derived from an EMBL/GenBank/DDBJ whole genome shotgun (WGS) entry which is preliminary data.</text>
</comment>
<accession>A0A1C7M7S6</accession>
<feature type="compositionally biased region" description="Low complexity" evidence="6">
    <location>
        <begin position="783"/>
        <end position="802"/>
    </location>
</feature>
<evidence type="ECO:0000256" key="4">
    <source>
        <dbReference type="ARBA" id="ARBA00022525"/>
    </source>
</evidence>
<dbReference type="STRING" id="5627.A0A1C7M7S6"/>
<comment type="subcellular location">
    <subcellularLocation>
        <location evidence="1">Secreted</location>
        <location evidence="1">Cell wall</location>
    </subcellularLocation>
</comment>
<keyword evidence="5" id="KW-1015">Disulfide bond</keyword>
<proteinExistence type="inferred from homology"/>
<gene>
    <name evidence="7" type="ORF">A0H81_07026</name>
</gene>